<dbReference type="GO" id="GO:0005634">
    <property type="term" value="C:nucleus"/>
    <property type="evidence" value="ECO:0007669"/>
    <property type="project" value="TreeGrafter"/>
</dbReference>
<reference evidence="3 4" key="1">
    <citation type="submission" date="2015-12" db="EMBL/GenBank/DDBJ databases">
        <title>Draft genome sequence of Moniliophthora roreri, the causal agent of frosty pod rot of cacao.</title>
        <authorList>
            <person name="Aime M.C."/>
            <person name="Diaz-Valderrama J.R."/>
            <person name="Kijpornyongpan T."/>
            <person name="Phillips-Mora W."/>
        </authorList>
    </citation>
    <scope>NUCLEOTIDE SEQUENCE [LARGE SCALE GENOMIC DNA]</scope>
    <source>
        <strain evidence="3 4">MCA 2952</strain>
    </source>
</reference>
<evidence type="ECO:0008006" key="5">
    <source>
        <dbReference type="Google" id="ProtNLM"/>
    </source>
</evidence>
<evidence type="ECO:0000313" key="3">
    <source>
        <dbReference type="EMBL" id="KTB34515.1"/>
    </source>
</evidence>
<dbReference type="GO" id="GO:0005829">
    <property type="term" value="C:cytosol"/>
    <property type="evidence" value="ECO:0007669"/>
    <property type="project" value="TreeGrafter"/>
</dbReference>
<dbReference type="Gene3D" id="3.50.50.60">
    <property type="entry name" value="FAD/NAD(P)-binding domain"/>
    <property type="match status" value="1"/>
</dbReference>
<feature type="region of interest" description="Disordered" evidence="2">
    <location>
        <begin position="540"/>
        <end position="564"/>
    </location>
</feature>
<dbReference type="InterPro" id="IPR036188">
    <property type="entry name" value="FAD/NAD-bd_sf"/>
</dbReference>
<dbReference type="Gene3D" id="1.10.405.10">
    <property type="entry name" value="Guanine Nucleotide Dissociation Inhibitor, domain 1"/>
    <property type="match status" value="1"/>
</dbReference>
<dbReference type="EMBL" id="LATX01002067">
    <property type="protein sequence ID" value="KTB34515.1"/>
    <property type="molecule type" value="Genomic_DNA"/>
</dbReference>
<sequence>MDSDEGAFDIVIVGTGLTESIAAAALSKAGFKVAQIDENPYYGADEASLTQDEFIQWQDKLSVSTDEIYTSFSRTGEVLPQSRQYSISLSPAMIPSTGPLISSLIQSRVSRYGGFRLIQQVAVYNSSGSMKPVPGSKEDIFKDRSISLVDKRRLMRFLQFAVGDFSTSKELVGMEDAPYVEFLKSKFSLNEDMAIAIAYALSYCQSPIGNVYSMFFLPIVAYFQAPDPTLPALQRIHRYLLSAGRYGSSPFLLGHYGSSGEISQGFCRTSAVSGGVYILGKTLKSVRRADKSQSTADTDTPEYIIHFDEWSEALTCKVMISSATRIPRELLPESKHAQLRHDACSTTVARCVAIIDKPLSFVPTRETGQSGTTETEAGNDEQASSPSSDQIDAGVLIFPPDSLSSGSASSAVDVLIVGEGTMSTPQGKWILYLSTLNPENIPPKDLLQPYLDTTLSLASTEAVSPLFTSFYNRRSPAPSDASTPSDAARQSFKLTDLPNYILVPQLPTLPLTEPPDIAAVHAETVFWDALRILRPEGNMSASAEGNAPRFWPPLPDDENEEGEA</sequence>
<comment type="similarity">
    <text evidence="1">Belongs to the Rab GDI family.</text>
</comment>
<dbReference type="SUPFAM" id="SSF51905">
    <property type="entry name" value="FAD/NAD(P)-binding domain"/>
    <property type="match status" value="1"/>
</dbReference>
<dbReference type="SUPFAM" id="SSF54373">
    <property type="entry name" value="FAD-linked reductases, C-terminal domain"/>
    <property type="match status" value="1"/>
</dbReference>
<dbReference type="Pfam" id="PF00996">
    <property type="entry name" value="GDI"/>
    <property type="match status" value="1"/>
</dbReference>
<feature type="compositionally biased region" description="Polar residues" evidence="2">
    <location>
        <begin position="366"/>
        <end position="390"/>
    </location>
</feature>
<dbReference type="PANTHER" id="PTHR11787">
    <property type="entry name" value="RAB GDP-DISSOCIATION INHIBITOR"/>
    <property type="match status" value="1"/>
</dbReference>
<comment type="caution">
    <text evidence="3">The sequence shown here is derived from an EMBL/GenBank/DDBJ whole genome shotgun (WGS) entry which is preliminary data.</text>
</comment>
<dbReference type="PRINTS" id="PR00891">
    <property type="entry name" value="RABGDIREP"/>
</dbReference>
<dbReference type="GO" id="GO:0005092">
    <property type="term" value="F:GDP-dissociation inhibitor activity"/>
    <property type="evidence" value="ECO:0007669"/>
    <property type="project" value="InterPro"/>
</dbReference>
<evidence type="ECO:0000313" key="4">
    <source>
        <dbReference type="Proteomes" id="UP000054988"/>
    </source>
</evidence>
<gene>
    <name evidence="3" type="ORF">WG66_12900</name>
</gene>
<feature type="compositionally biased region" description="Acidic residues" evidence="2">
    <location>
        <begin position="555"/>
        <end position="564"/>
    </location>
</feature>
<dbReference type="eggNOG" id="KOG1439">
    <property type="taxonomic scope" value="Eukaryota"/>
</dbReference>
<dbReference type="PANTHER" id="PTHR11787:SF4">
    <property type="entry name" value="CHM, RAB ESCORT PROTEIN 1"/>
    <property type="match status" value="1"/>
</dbReference>
<dbReference type="GO" id="GO:0016192">
    <property type="term" value="P:vesicle-mediated transport"/>
    <property type="evidence" value="ECO:0007669"/>
    <property type="project" value="TreeGrafter"/>
</dbReference>
<name>A0A0W0FDZ6_MONRR</name>
<accession>A0A0W0FDZ6</accession>
<evidence type="ECO:0000256" key="2">
    <source>
        <dbReference type="SAM" id="MobiDB-lite"/>
    </source>
</evidence>
<feature type="region of interest" description="Disordered" evidence="2">
    <location>
        <begin position="363"/>
        <end position="391"/>
    </location>
</feature>
<proteinExistence type="inferred from homology"/>
<dbReference type="GO" id="GO:0007264">
    <property type="term" value="P:small GTPase-mediated signal transduction"/>
    <property type="evidence" value="ECO:0007669"/>
    <property type="project" value="InterPro"/>
</dbReference>
<dbReference type="Proteomes" id="UP000054988">
    <property type="component" value="Unassembled WGS sequence"/>
</dbReference>
<evidence type="ECO:0000256" key="1">
    <source>
        <dbReference type="ARBA" id="ARBA00005593"/>
    </source>
</evidence>
<organism evidence="3 4">
    <name type="scientific">Moniliophthora roreri</name>
    <name type="common">Frosty pod rot fungus</name>
    <name type="synonym">Monilia roreri</name>
    <dbReference type="NCBI Taxonomy" id="221103"/>
    <lineage>
        <taxon>Eukaryota</taxon>
        <taxon>Fungi</taxon>
        <taxon>Dikarya</taxon>
        <taxon>Basidiomycota</taxon>
        <taxon>Agaricomycotina</taxon>
        <taxon>Agaricomycetes</taxon>
        <taxon>Agaricomycetidae</taxon>
        <taxon>Agaricales</taxon>
        <taxon>Marasmiineae</taxon>
        <taxon>Marasmiaceae</taxon>
        <taxon>Moniliophthora</taxon>
    </lineage>
</organism>
<protein>
    <recommendedName>
        <fullName evidence="5">Rab proteins geranylgeranyltransferase</fullName>
    </recommendedName>
</protein>
<dbReference type="AlphaFoldDB" id="A0A0W0FDZ6"/>
<dbReference type="InterPro" id="IPR018203">
    <property type="entry name" value="GDP_dissociation_inhibitor"/>
</dbReference>
<dbReference type="GO" id="GO:0005968">
    <property type="term" value="C:Rab-protein geranylgeranyltransferase complex"/>
    <property type="evidence" value="ECO:0007669"/>
    <property type="project" value="TreeGrafter"/>
</dbReference>